<evidence type="ECO:0000313" key="3">
    <source>
        <dbReference type="EMBL" id="KAI5420068.1"/>
    </source>
</evidence>
<accession>A0A9D5ASH1</accession>
<dbReference type="Proteomes" id="UP001058974">
    <property type="component" value="Chromosome 4"/>
</dbReference>
<evidence type="ECO:0008006" key="5">
    <source>
        <dbReference type="Google" id="ProtNLM"/>
    </source>
</evidence>
<keyword evidence="4" id="KW-1185">Reference proteome</keyword>
<evidence type="ECO:0000259" key="2">
    <source>
        <dbReference type="Pfam" id="PF13960"/>
    </source>
</evidence>
<evidence type="ECO:0000313" key="4">
    <source>
        <dbReference type="Proteomes" id="UP001058974"/>
    </source>
</evidence>
<comment type="caution">
    <text evidence="3">The sequence shown here is derived from an EMBL/GenBank/DDBJ whole genome shotgun (WGS) entry which is preliminary data.</text>
</comment>
<sequence length="328" mass="37898">MEHLPIHLPFEARVGGPVQYRWMYPFERFIRTLKEKVTNTATVEGSICEAYLVEEMSTFASYYYPPDIQCRRTRVPRNDDGSEVCSTGLPLSIFNHPRRPSGECTSCTLDEREMKKLKRKSPDLLRPGSKSMYVQLNTLNFLILATILIGEANLTILKYVFTNHYEDAFLKSLAWGPKKNIKKWPTYYVNGYKFNTKSHGHGMCSSNYGVYVKGGDNEMINNDYYGILTDIIEVHCTGWPTKMLVLFKCDWFDPPPNQGINIGNYGHVEVKASKKYKHYDPFIFSQQAKQVYFAQYPEGHNDWFVMVKTKARNTIQTLESNSLEKDVP</sequence>
<dbReference type="PANTHER" id="PTHR48258:SF4">
    <property type="entry name" value="DUF4216 DOMAIN-CONTAINING PROTEIN"/>
    <property type="match status" value="1"/>
</dbReference>
<name>A0A9D5ASH1_PEA</name>
<gene>
    <name evidence="3" type="ORF">KIW84_044022</name>
</gene>
<protein>
    <recommendedName>
        <fullName evidence="5">DUF4218 domain-containing protein</fullName>
    </recommendedName>
</protein>
<dbReference type="Pfam" id="PF13952">
    <property type="entry name" value="DUF4216"/>
    <property type="match status" value="1"/>
</dbReference>
<reference evidence="3 4" key="1">
    <citation type="journal article" date="2022" name="Nat. Genet.">
        <title>Improved pea reference genome and pan-genome highlight genomic features and evolutionary characteristics.</title>
        <authorList>
            <person name="Yang T."/>
            <person name="Liu R."/>
            <person name="Luo Y."/>
            <person name="Hu S."/>
            <person name="Wang D."/>
            <person name="Wang C."/>
            <person name="Pandey M.K."/>
            <person name="Ge S."/>
            <person name="Xu Q."/>
            <person name="Li N."/>
            <person name="Li G."/>
            <person name="Huang Y."/>
            <person name="Saxena R.K."/>
            <person name="Ji Y."/>
            <person name="Li M."/>
            <person name="Yan X."/>
            <person name="He Y."/>
            <person name="Liu Y."/>
            <person name="Wang X."/>
            <person name="Xiang C."/>
            <person name="Varshney R.K."/>
            <person name="Ding H."/>
            <person name="Gao S."/>
            <person name="Zong X."/>
        </authorList>
    </citation>
    <scope>NUCLEOTIDE SEQUENCE [LARGE SCALE GENOMIC DNA]</scope>
    <source>
        <strain evidence="3 4">cv. Zhongwan 6</strain>
    </source>
</reference>
<proteinExistence type="predicted"/>
<dbReference type="InterPro" id="IPR025452">
    <property type="entry name" value="DUF4218"/>
</dbReference>
<dbReference type="EMBL" id="JAMSHJ010000004">
    <property type="protein sequence ID" value="KAI5420068.1"/>
    <property type="molecule type" value="Genomic_DNA"/>
</dbReference>
<organism evidence="3 4">
    <name type="scientific">Pisum sativum</name>
    <name type="common">Garden pea</name>
    <name type="synonym">Lathyrus oleraceus</name>
    <dbReference type="NCBI Taxonomy" id="3888"/>
    <lineage>
        <taxon>Eukaryota</taxon>
        <taxon>Viridiplantae</taxon>
        <taxon>Streptophyta</taxon>
        <taxon>Embryophyta</taxon>
        <taxon>Tracheophyta</taxon>
        <taxon>Spermatophyta</taxon>
        <taxon>Magnoliopsida</taxon>
        <taxon>eudicotyledons</taxon>
        <taxon>Gunneridae</taxon>
        <taxon>Pentapetalae</taxon>
        <taxon>rosids</taxon>
        <taxon>fabids</taxon>
        <taxon>Fabales</taxon>
        <taxon>Fabaceae</taxon>
        <taxon>Papilionoideae</taxon>
        <taxon>50 kb inversion clade</taxon>
        <taxon>NPAAA clade</taxon>
        <taxon>Hologalegina</taxon>
        <taxon>IRL clade</taxon>
        <taxon>Fabeae</taxon>
        <taxon>Lathyrus</taxon>
    </lineage>
</organism>
<dbReference type="Gramene" id="Psat04G0402200-T1">
    <property type="protein sequence ID" value="KAI5420068.1"/>
    <property type="gene ID" value="KIW84_044022"/>
</dbReference>
<evidence type="ECO:0000259" key="1">
    <source>
        <dbReference type="Pfam" id="PF13952"/>
    </source>
</evidence>
<feature type="domain" description="DUF4216" evidence="1">
    <location>
        <begin position="239"/>
        <end position="305"/>
    </location>
</feature>
<dbReference type="PANTHER" id="PTHR48258">
    <property type="entry name" value="DUF4218 DOMAIN-CONTAINING PROTEIN-RELATED"/>
    <property type="match status" value="1"/>
</dbReference>
<dbReference type="AlphaFoldDB" id="A0A9D5ASH1"/>
<feature type="domain" description="DUF4218" evidence="2">
    <location>
        <begin position="1"/>
        <end position="78"/>
    </location>
</feature>
<dbReference type="InterPro" id="IPR025312">
    <property type="entry name" value="DUF4216"/>
</dbReference>
<dbReference type="Pfam" id="PF13960">
    <property type="entry name" value="DUF4218"/>
    <property type="match status" value="1"/>
</dbReference>